<dbReference type="SUPFAM" id="SSF81321">
    <property type="entry name" value="Family A G protein-coupled receptor-like"/>
    <property type="match status" value="1"/>
</dbReference>
<comment type="subcellular location">
    <subcellularLocation>
        <location evidence="1">Membrane</location>
        <topology evidence="1">Multi-pass membrane protein</topology>
    </subcellularLocation>
</comment>
<evidence type="ECO:0000256" key="3">
    <source>
        <dbReference type="ARBA" id="ARBA00022989"/>
    </source>
</evidence>
<proteinExistence type="predicted"/>
<keyword evidence="11" id="KW-1185">Reference proteome</keyword>
<keyword evidence="3 9" id="KW-1133">Transmembrane helix</keyword>
<evidence type="ECO:0000259" key="10">
    <source>
        <dbReference type="PROSITE" id="PS50262"/>
    </source>
</evidence>
<name>A0ABM0K6D2_APLCA</name>
<dbReference type="PANTHER" id="PTHR24243">
    <property type="entry name" value="G-PROTEIN COUPLED RECEPTOR"/>
    <property type="match status" value="1"/>
</dbReference>
<dbReference type="InterPro" id="IPR017452">
    <property type="entry name" value="GPCR_Rhodpsn_7TM"/>
</dbReference>
<accession>A0ABM0K6D2</accession>
<evidence type="ECO:0000313" key="11">
    <source>
        <dbReference type="Proteomes" id="UP000694888"/>
    </source>
</evidence>
<protein>
    <submittedName>
        <fullName evidence="12">Uncharacterized protein LOC101859820</fullName>
    </submittedName>
</protein>
<evidence type="ECO:0000256" key="4">
    <source>
        <dbReference type="ARBA" id="ARBA00023040"/>
    </source>
</evidence>
<sequence length="216" mass="24137">MVTYITLERAVHIVFPFKGTEFCKPSLGKLAMPVCVIGPFVVMSYLPVVTRFVPGVGCATRAYPEMYYHFVTATAGVSMLPLTIIFACNMTIVASLHRQKGNLTSDPKRSVRFRRVTNMIIAVSVAFLATVFPQAANALMTINHPTWAWLRVSDDVTAILWELNYAINFYLYIITGRSVRREIMQILSCGRGQTKGEDRKQQAKGEDSNKTSTTNT</sequence>
<feature type="transmembrane region" description="Helical" evidence="9">
    <location>
        <begin position="116"/>
        <end position="136"/>
    </location>
</feature>
<dbReference type="Pfam" id="PF00001">
    <property type="entry name" value="7tm_1"/>
    <property type="match status" value="1"/>
</dbReference>
<keyword evidence="5 9" id="KW-0472">Membrane</keyword>
<feature type="transmembrane region" description="Helical" evidence="9">
    <location>
        <begin position="66"/>
        <end position="96"/>
    </location>
</feature>
<organism evidence="11 12">
    <name type="scientific">Aplysia californica</name>
    <name type="common">California sea hare</name>
    <dbReference type="NCBI Taxonomy" id="6500"/>
    <lineage>
        <taxon>Eukaryota</taxon>
        <taxon>Metazoa</taxon>
        <taxon>Spiralia</taxon>
        <taxon>Lophotrochozoa</taxon>
        <taxon>Mollusca</taxon>
        <taxon>Gastropoda</taxon>
        <taxon>Heterobranchia</taxon>
        <taxon>Euthyneura</taxon>
        <taxon>Tectipleura</taxon>
        <taxon>Aplysiida</taxon>
        <taxon>Aplysioidea</taxon>
        <taxon>Aplysiidae</taxon>
        <taxon>Aplysia</taxon>
    </lineage>
</organism>
<evidence type="ECO:0000256" key="8">
    <source>
        <dbReference type="SAM" id="MobiDB-lite"/>
    </source>
</evidence>
<feature type="region of interest" description="Disordered" evidence="8">
    <location>
        <begin position="194"/>
        <end position="216"/>
    </location>
</feature>
<keyword evidence="7" id="KW-0807">Transducer</keyword>
<feature type="domain" description="G-protein coupled receptors family 1 profile" evidence="10">
    <location>
        <begin position="1"/>
        <end position="172"/>
    </location>
</feature>
<feature type="transmembrane region" description="Helical" evidence="9">
    <location>
        <begin position="156"/>
        <end position="174"/>
    </location>
</feature>
<evidence type="ECO:0000313" key="12">
    <source>
        <dbReference type="RefSeq" id="XP_005109787.1"/>
    </source>
</evidence>
<dbReference type="PANTHER" id="PTHR24243:SF230">
    <property type="entry name" value="G-PROTEIN COUPLED RECEPTORS FAMILY 1 PROFILE DOMAIN-CONTAINING PROTEIN"/>
    <property type="match status" value="1"/>
</dbReference>
<gene>
    <name evidence="12" type="primary">LOC101859820</name>
</gene>
<reference evidence="12" key="1">
    <citation type="submission" date="2025-08" db="UniProtKB">
        <authorList>
            <consortium name="RefSeq"/>
        </authorList>
    </citation>
    <scope>IDENTIFICATION</scope>
</reference>
<dbReference type="InterPro" id="IPR000276">
    <property type="entry name" value="GPCR_Rhodpsn"/>
</dbReference>
<dbReference type="Gene3D" id="1.20.1070.10">
    <property type="entry name" value="Rhodopsin 7-helix transmembrane proteins"/>
    <property type="match status" value="1"/>
</dbReference>
<dbReference type="Proteomes" id="UP000694888">
    <property type="component" value="Unplaced"/>
</dbReference>
<evidence type="ECO:0000256" key="2">
    <source>
        <dbReference type="ARBA" id="ARBA00022692"/>
    </source>
</evidence>
<keyword evidence="6" id="KW-0675">Receptor</keyword>
<evidence type="ECO:0000256" key="6">
    <source>
        <dbReference type="ARBA" id="ARBA00023170"/>
    </source>
</evidence>
<dbReference type="GeneID" id="101859820"/>
<keyword evidence="2 9" id="KW-0812">Transmembrane</keyword>
<evidence type="ECO:0000256" key="1">
    <source>
        <dbReference type="ARBA" id="ARBA00004141"/>
    </source>
</evidence>
<feature type="compositionally biased region" description="Basic and acidic residues" evidence="8">
    <location>
        <begin position="194"/>
        <end position="209"/>
    </location>
</feature>
<evidence type="ECO:0000256" key="9">
    <source>
        <dbReference type="SAM" id="Phobius"/>
    </source>
</evidence>
<evidence type="ECO:0000256" key="5">
    <source>
        <dbReference type="ARBA" id="ARBA00023136"/>
    </source>
</evidence>
<dbReference type="PROSITE" id="PS50262">
    <property type="entry name" value="G_PROTEIN_RECEP_F1_2"/>
    <property type="match status" value="1"/>
</dbReference>
<dbReference type="RefSeq" id="XP_005109787.1">
    <property type="nucleotide sequence ID" value="XM_005109730.1"/>
</dbReference>
<evidence type="ECO:0000256" key="7">
    <source>
        <dbReference type="ARBA" id="ARBA00023224"/>
    </source>
</evidence>
<feature type="transmembrane region" description="Helical" evidence="9">
    <location>
        <begin position="27"/>
        <end position="46"/>
    </location>
</feature>
<keyword evidence="4" id="KW-0297">G-protein coupled receptor</keyword>